<feature type="signal peptide" evidence="7">
    <location>
        <begin position="1"/>
        <end position="29"/>
    </location>
</feature>
<evidence type="ECO:0000313" key="9">
    <source>
        <dbReference type="EMBL" id="CAD9334261.1"/>
    </source>
</evidence>
<dbReference type="PANTHER" id="PTHR42920">
    <property type="entry name" value="OS03G0707200 PROTEIN-RELATED"/>
    <property type="match status" value="1"/>
</dbReference>
<feature type="chain" id="PRO_5031069854" description="EamA domain-containing protein" evidence="7">
    <location>
        <begin position="30"/>
        <end position="590"/>
    </location>
</feature>
<evidence type="ECO:0000256" key="6">
    <source>
        <dbReference type="SAM" id="MobiDB-lite"/>
    </source>
</evidence>
<evidence type="ECO:0000256" key="4">
    <source>
        <dbReference type="ARBA" id="ARBA00022989"/>
    </source>
</evidence>
<dbReference type="GO" id="GO:0005886">
    <property type="term" value="C:plasma membrane"/>
    <property type="evidence" value="ECO:0007669"/>
    <property type="project" value="UniProtKB-SubCell"/>
</dbReference>
<feature type="compositionally biased region" description="Basic and acidic residues" evidence="6">
    <location>
        <begin position="540"/>
        <end position="563"/>
    </location>
</feature>
<evidence type="ECO:0000256" key="7">
    <source>
        <dbReference type="SAM" id="SignalP"/>
    </source>
</evidence>
<feature type="domain" description="EamA" evidence="8">
    <location>
        <begin position="220"/>
        <end position="359"/>
    </location>
</feature>
<evidence type="ECO:0000256" key="3">
    <source>
        <dbReference type="ARBA" id="ARBA00022692"/>
    </source>
</evidence>
<keyword evidence="7" id="KW-0732">Signal</keyword>
<evidence type="ECO:0000256" key="1">
    <source>
        <dbReference type="ARBA" id="ARBA00004651"/>
    </source>
</evidence>
<dbReference type="AlphaFoldDB" id="A0A7S1ZBR4"/>
<evidence type="ECO:0000256" key="2">
    <source>
        <dbReference type="ARBA" id="ARBA00022475"/>
    </source>
</evidence>
<dbReference type="EMBL" id="HBGN01020748">
    <property type="protein sequence ID" value="CAD9334261.1"/>
    <property type="molecule type" value="Transcribed_RNA"/>
</dbReference>
<dbReference type="SUPFAM" id="SSF103481">
    <property type="entry name" value="Multidrug resistance efflux transporter EmrE"/>
    <property type="match status" value="2"/>
</dbReference>
<keyword evidence="4" id="KW-1133">Transmembrane helix</keyword>
<accession>A0A7S1ZBR4</accession>
<keyword evidence="2" id="KW-1003">Cell membrane</keyword>
<dbReference type="InterPro" id="IPR051258">
    <property type="entry name" value="Diverse_Substrate_Transporter"/>
</dbReference>
<reference evidence="9" key="1">
    <citation type="submission" date="2021-01" db="EMBL/GenBank/DDBJ databases">
        <authorList>
            <person name="Corre E."/>
            <person name="Pelletier E."/>
            <person name="Niang G."/>
            <person name="Scheremetjew M."/>
            <person name="Finn R."/>
            <person name="Kale V."/>
            <person name="Holt S."/>
            <person name="Cochrane G."/>
            <person name="Meng A."/>
            <person name="Brown T."/>
            <person name="Cohen L."/>
        </authorList>
    </citation>
    <scope>NUCLEOTIDE SEQUENCE</scope>
    <source>
        <strain evidence="9">Pop2</strain>
    </source>
</reference>
<name>A0A7S1ZBR4_9STRA</name>
<evidence type="ECO:0000256" key="5">
    <source>
        <dbReference type="ARBA" id="ARBA00023136"/>
    </source>
</evidence>
<evidence type="ECO:0000259" key="8">
    <source>
        <dbReference type="Pfam" id="PF00892"/>
    </source>
</evidence>
<sequence length="590" mass="63185">MASSLCSSNRFMPIIIMALLQLMAHTIMGMELKVPFNTLSPLTVSTSATSSSSPIYNANGINHGQYRHHRQSCHREISKPFSADHAKKRLSSAMISTAAFISILPRKATIRAKGRNDPSIVLPSLSSYQSSSCSIRQPLASPPVQQSVTYSMMQSFQNTRSNSDDIMVLKASESGNNDNDVNGDNQTLVFLDNDQSSLTSSSSLSDMISNIFQELPLESVILLNAVAVIWGTQHAVIKIVVDDCDASSFSFARFALGALIASPYTPSILPFLQQETHGDEDEKALKAWRWGLEMGMWMFLGYAFQAVGLAFTTAQRSGFLLYLNVKFVPFFARILLGRKISIPTWVSALTALTGTALLSFDGTTVGFNIGDAWSVAAAAASAMFILRLETATAKVSDSSALNAACLWTVAGATLVWSLADGYIASLASTSSISAATASLPDMAYIIQSTVSNVIDTIKLHPVALIYLGGVTTALANYIQTRAQKNVTAERASLIYAMDPVYGAVFANLLLGETLGPLGIGGAGLITVAAATNAFLDLGSKEEKEEGRDSGRKEETVVDVDGEKNSAALDTVNETDKEKEEETSVVGITKR</sequence>
<dbReference type="PANTHER" id="PTHR42920:SF5">
    <property type="entry name" value="EAMA DOMAIN-CONTAINING PROTEIN"/>
    <property type="match status" value="1"/>
</dbReference>
<dbReference type="InterPro" id="IPR000620">
    <property type="entry name" value="EamA_dom"/>
</dbReference>
<keyword evidence="5" id="KW-0472">Membrane</keyword>
<feature type="domain" description="EamA" evidence="8">
    <location>
        <begin position="400"/>
        <end position="530"/>
    </location>
</feature>
<protein>
    <recommendedName>
        <fullName evidence="8">EamA domain-containing protein</fullName>
    </recommendedName>
</protein>
<keyword evidence="3" id="KW-0812">Transmembrane</keyword>
<dbReference type="Pfam" id="PF00892">
    <property type="entry name" value="EamA"/>
    <property type="match status" value="2"/>
</dbReference>
<comment type="subcellular location">
    <subcellularLocation>
        <location evidence="1">Cell membrane</location>
        <topology evidence="1">Multi-pass membrane protein</topology>
    </subcellularLocation>
</comment>
<organism evidence="9">
    <name type="scientific">Ditylum brightwellii</name>
    <dbReference type="NCBI Taxonomy" id="49249"/>
    <lineage>
        <taxon>Eukaryota</taxon>
        <taxon>Sar</taxon>
        <taxon>Stramenopiles</taxon>
        <taxon>Ochrophyta</taxon>
        <taxon>Bacillariophyta</taxon>
        <taxon>Mediophyceae</taxon>
        <taxon>Lithodesmiophycidae</taxon>
        <taxon>Lithodesmiales</taxon>
        <taxon>Lithodesmiaceae</taxon>
        <taxon>Ditylum</taxon>
    </lineage>
</organism>
<feature type="region of interest" description="Disordered" evidence="6">
    <location>
        <begin position="540"/>
        <end position="590"/>
    </location>
</feature>
<dbReference type="InterPro" id="IPR037185">
    <property type="entry name" value="EmrE-like"/>
</dbReference>
<gene>
    <name evidence="9" type="ORF">DBRI1063_LOCUS13208</name>
</gene>
<proteinExistence type="predicted"/>